<dbReference type="InterPro" id="IPR016126">
    <property type="entry name" value="Secretoglobin"/>
</dbReference>
<feature type="domain" description="Heterokaryon incompatibility" evidence="1">
    <location>
        <begin position="1"/>
        <end position="33"/>
    </location>
</feature>
<reference evidence="2" key="2">
    <citation type="submission" date="2023-02" db="EMBL/GenBank/DDBJ databases">
        <authorList>
            <consortium name="DOE Joint Genome Institute"/>
            <person name="Mondo S.J."/>
            <person name="Chang Y."/>
            <person name="Wang Y."/>
            <person name="Ahrendt S."/>
            <person name="Andreopoulos W."/>
            <person name="Barry K."/>
            <person name="Beard J."/>
            <person name="Benny G.L."/>
            <person name="Blankenship S."/>
            <person name="Bonito G."/>
            <person name="Cuomo C."/>
            <person name="Desiro A."/>
            <person name="Gervers K.A."/>
            <person name="Hundley H."/>
            <person name="Kuo A."/>
            <person name="LaButti K."/>
            <person name="Lang B.F."/>
            <person name="Lipzen A."/>
            <person name="O'Donnell K."/>
            <person name="Pangilinan J."/>
            <person name="Reynolds N."/>
            <person name="Sandor L."/>
            <person name="Smith M.W."/>
            <person name="Tsang A."/>
            <person name="Grigoriev I.V."/>
            <person name="Stajich J.E."/>
            <person name="Spatafora J.W."/>
        </authorList>
    </citation>
    <scope>NUCLEOTIDE SEQUENCE</scope>
    <source>
        <strain evidence="2">RSA 2281</strain>
    </source>
</reference>
<reference evidence="2" key="1">
    <citation type="journal article" date="2022" name="IScience">
        <title>Evolution of zygomycete secretomes and the origins of terrestrial fungal ecologies.</title>
        <authorList>
            <person name="Chang Y."/>
            <person name="Wang Y."/>
            <person name="Mondo S."/>
            <person name="Ahrendt S."/>
            <person name="Andreopoulos W."/>
            <person name="Barry K."/>
            <person name="Beard J."/>
            <person name="Benny G.L."/>
            <person name="Blankenship S."/>
            <person name="Bonito G."/>
            <person name="Cuomo C."/>
            <person name="Desiro A."/>
            <person name="Gervers K.A."/>
            <person name="Hundley H."/>
            <person name="Kuo A."/>
            <person name="LaButti K."/>
            <person name="Lang B.F."/>
            <person name="Lipzen A."/>
            <person name="O'Donnell K."/>
            <person name="Pangilinan J."/>
            <person name="Reynolds N."/>
            <person name="Sandor L."/>
            <person name="Smith M.E."/>
            <person name="Tsang A."/>
            <person name="Grigoriev I.V."/>
            <person name="Stajich J.E."/>
            <person name="Spatafora J.W."/>
        </authorList>
    </citation>
    <scope>NUCLEOTIDE SEQUENCE</scope>
    <source>
        <strain evidence="2">RSA 2281</strain>
    </source>
</reference>
<gene>
    <name evidence="2" type="ORF">BDA99DRAFT_534391</name>
</gene>
<dbReference type="InterPro" id="IPR010730">
    <property type="entry name" value="HET"/>
</dbReference>
<dbReference type="Proteomes" id="UP001209540">
    <property type="component" value="Unassembled WGS sequence"/>
</dbReference>
<dbReference type="AlphaFoldDB" id="A0AAD5K7D2"/>
<name>A0AAD5K7D2_9FUNG</name>
<dbReference type="EMBL" id="JAIXMP010000006">
    <property type="protein sequence ID" value="KAI9271922.1"/>
    <property type="molecule type" value="Genomic_DNA"/>
</dbReference>
<evidence type="ECO:0000313" key="3">
    <source>
        <dbReference type="Proteomes" id="UP001209540"/>
    </source>
</evidence>
<comment type="caution">
    <text evidence="2">The sequence shown here is derived from an EMBL/GenBank/DDBJ whole genome shotgun (WGS) entry which is preliminary data.</text>
</comment>
<proteinExistence type="predicted"/>
<dbReference type="Pfam" id="PF06985">
    <property type="entry name" value="HET"/>
    <property type="match status" value="1"/>
</dbReference>
<evidence type="ECO:0000259" key="1">
    <source>
        <dbReference type="Pfam" id="PF06985"/>
    </source>
</evidence>
<evidence type="ECO:0000313" key="2">
    <source>
        <dbReference type="EMBL" id="KAI9271922.1"/>
    </source>
</evidence>
<organism evidence="2 3">
    <name type="scientific">Phascolomyces articulosus</name>
    <dbReference type="NCBI Taxonomy" id="60185"/>
    <lineage>
        <taxon>Eukaryota</taxon>
        <taxon>Fungi</taxon>
        <taxon>Fungi incertae sedis</taxon>
        <taxon>Mucoromycota</taxon>
        <taxon>Mucoromycotina</taxon>
        <taxon>Mucoromycetes</taxon>
        <taxon>Mucorales</taxon>
        <taxon>Lichtheimiaceae</taxon>
        <taxon>Phascolomyces</taxon>
    </lineage>
</organism>
<dbReference type="PROSITE" id="PS51311">
    <property type="entry name" value="SCGB"/>
    <property type="match status" value="1"/>
</dbReference>
<accession>A0AAD5K7D2</accession>
<sequence length="179" mass="21342">MCIDQGSKEEKKQKIRNMHQIYKNAHCTIAPVPEPLHQVYDSTTHDSMGNTRILNTSVFAITRFLHQNCWNYHCCKRRGTTVVAFLNHMPELSQYTSKFEFPPSNNLPIYNRFINYYIKIEKSFCSDYLTSVLSRFWVCYVFKSEWRVVYGVNNIELICMAIIRERKKRNEDHWQLTTV</sequence>
<protein>
    <recommendedName>
        <fullName evidence="1">Heterokaryon incompatibility domain-containing protein</fullName>
    </recommendedName>
</protein>
<keyword evidence="3" id="KW-1185">Reference proteome</keyword>